<accession>A0A3D9LET9</accession>
<reference evidence="1 2" key="1">
    <citation type="submission" date="2018-07" db="EMBL/GenBank/DDBJ databases">
        <title>Sequencing the genomes of 1000 actinobacteria strains.</title>
        <authorList>
            <person name="Klenk H.-P."/>
        </authorList>
    </citation>
    <scope>NUCLEOTIDE SEQUENCE [LARGE SCALE GENOMIC DNA]</scope>
    <source>
        <strain evidence="1 2">DSM 14442</strain>
    </source>
</reference>
<dbReference type="AlphaFoldDB" id="A0A3D9LET9"/>
<dbReference type="Gene3D" id="1.10.287.1060">
    <property type="entry name" value="ESAT-6-like"/>
    <property type="match status" value="1"/>
</dbReference>
<evidence type="ECO:0000313" key="1">
    <source>
        <dbReference type="EMBL" id="REE03947.1"/>
    </source>
</evidence>
<sequence>MVIKYDAGEAQAYEYQVGQIADRIEGIIGDRETQKAYMDENFNSSSNSEDYQAVEQKWLDACEQVKLLVKDARALMEMNDITAADAAKAAGAAIGGAMYGG</sequence>
<organism evidence="1 2">
    <name type="scientific">Citricoccus muralis</name>
    <dbReference type="NCBI Taxonomy" id="169134"/>
    <lineage>
        <taxon>Bacteria</taxon>
        <taxon>Bacillati</taxon>
        <taxon>Actinomycetota</taxon>
        <taxon>Actinomycetes</taxon>
        <taxon>Micrococcales</taxon>
        <taxon>Micrococcaceae</taxon>
        <taxon>Citricoccus</taxon>
    </lineage>
</organism>
<dbReference type="OrthoDB" id="4965508at2"/>
<name>A0A3D9LET9_9MICC</name>
<dbReference type="Proteomes" id="UP000256727">
    <property type="component" value="Unassembled WGS sequence"/>
</dbReference>
<proteinExistence type="predicted"/>
<dbReference type="InterPro" id="IPR036689">
    <property type="entry name" value="ESAT-6-like_sf"/>
</dbReference>
<keyword evidence="2" id="KW-1185">Reference proteome</keyword>
<dbReference type="SUPFAM" id="SSF140453">
    <property type="entry name" value="EsxAB dimer-like"/>
    <property type="match status" value="1"/>
</dbReference>
<dbReference type="RefSeq" id="WP_115931975.1">
    <property type="nucleotide sequence ID" value="NZ_QREH01000001.1"/>
</dbReference>
<comment type="caution">
    <text evidence="1">The sequence shown here is derived from an EMBL/GenBank/DDBJ whole genome shotgun (WGS) entry which is preliminary data.</text>
</comment>
<protein>
    <submittedName>
        <fullName evidence="1">Uncharacterized protein</fullName>
    </submittedName>
</protein>
<gene>
    <name evidence="1" type="ORF">C8E99_1771</name>
</gene>
<dbReference type="EMBL" id="QREH01000001">
    <property type="protein sequence ID" value="REE03947.1"/>
    <property type="molecule type" value="Genomic_DNA"/>
</dbReference>
<evidence type="ECO:0000313" key="2">
    <source>
        <dbReference type="Proteomes" id="UP000256727"/>
    </source>
</evidence>